<evidence type="ECO:0000256" key="1">
    <source>
        <dbReference type="ARBA" id="ARBA00022829"/>
    </source>
</evidence>
<keyword evidence="1" id="KW-0159">Chromosome partition</keyword>
<keyword evidence="3" id="KW-0233">DNA recombination</keyword>
<proteinExistence type="predicted"/>
<dbReference type="PROSITE" id="PS51898">
    <property type="entry name" value="TYR_RECOMBINASE"/>
    <property type="match status" value="1"/>
</dbReference>
<dbReference type="InterPro" id="IPR011010">
    <property type="entry name" value="DNA_brk_join_enz"/>
</dbReference>
<dbReference type="PANTHER" id="PTHR30349:SF81">
    <property type="entry name" value="TYROSINE RECOMBINASE XERC"/>
    <property type="match status" value="1"/>
</dbReference>
<accession>A0AA48KJ37</accession>
<dbReference type="PANTHER" id="PTHR30349">
    <property type="entry name" value="PHAGE INTEGRASE-RELATED"/>
    <property type="match status" value="1"/>
</dbReference>
<protein>
    <recommendedName>
        <fullName evidence="4">Tyr recombinase domain-containing protein</fullName>
    </recommendedName>
</protein>
<evidence type="ECO:0000256" key="3">
    <source>
        <dbReference type="ARBA" id="ARBA00023172"/>
    </source>
</evidence>
<organism evidence="5 6">
    <name type="scientific">Roseicyclus marinus</name>
    <dbReference type="NCBI Taxonomy" id="2161673"/>
    <lineage>
        <taxon>Bacteria</taxon>
        <taxon>Pseudomonadati</taxon>
        <taxon>Pseudomonadota</taxon>
        <taxon>Alphaproteobacteria</taxon>
        <taxon>Rhodobacterales</taxon>
        <taxon>Roseobacteraceae</taxon>
        <taxon>Roseicyclus</taxon>
    </lineage>
</organism>
<dbReference type="Proteomes" id="UP001337723">
    <property type="component" value="Chromosome"/>
</dbReference>
<dbReference type="InterPro" id="IPR002104">
    <property type="entry name" value="Integrase_catalytic"/>
</dbReference>
<dbReference type="InterPro" id="IPR050090">
    <property type="entry name" value="Tyrosine_recombinase_XerCD"/>
</dbReference>
<keyword evidence="2" id="KW-0229">DNA integration</keyword>
<dbReference type="InterPro" id="IPR013762">
    <property type="entry name" value="Integrase-like_cat_sf"/>
</dbReference>
<evidence type="ECO:0000313" key="5">
    <source>
        <dbReference type="EMBL" id="BDW85784.1"/>
    </source>
</evidence>
<dbReference type="GO" id="GO:0015074">
    <property type="term" value="P:DNA integration"/>
    <property type="evidence" value="ECO:0007669"/>
    <property type="project" value="UniProtKB-KW"/>
</dbReference>
<dbReference type="SUPFAM" id="SSF56349">
    <property type="entry name" value="DNA breaking-rejoining enzymes"/>
    <property type="match status" value="1"/>
</dbReference>
<evidence type="ECO:0000313" key="6">
    <source>
        <dbReference type="Proteomes" id="UP001337723"/>
    </source>
</evidence>
<feature type="domain" description="Tyr recombinase" evidence="4">
    <location>
        <begin position="1"/>
        <end position="186"/>
    </location>
</feature>
<evidence type="ECO:0000256" key="2">
    <source>
        <dbReference type="ARBA" id="ARBA00022908"/>
    </source>
</evidence>
<sequence>MSRTQLRDVLAVQPDTPWGIRDSAILALGFEMLARRSELVALRDDDLDWRSDGTLRVTIRRSKTDQAGLGRYVFTSRETARVVRSWIDWRGADFEFLFCPIYQGQAVRRDLNSVTVRRAIQKGAARAGLQFSGEFRGHSLRVGAAQELLCAGHDTVAIMRAGGWKSVATLARYLECAEHNVWEVTGRSMGLR</sequence>
<evidence type="ECO:0000259" key="4">
    <source>
        <dbReference type="PROSITE" id="PS51898"/>
    </source>
</evidence>
<dbReference type="Pfam" id="PF00589">
    <property type="entry name" value="Phage_integrase"/>
    <property type="match status" value="1"/>
</dbReference>
<keyword evidence="6" id="KW-1185">Reference proteome</keyword>
<name>A0AA48KJ37_9RHOB</name>
<dbReference type="EMBL" id="AP027266">
    <property type="protein sequence ID" value="BDW85784.1"/>
    <property type="molecule type" value="Genomic_DNA"/>
</dbReference>
<dbReference type="Gene3D" id="1.10.443.10">
    <property type="entry name" value="Intergrase catalytic core"/>
    <property type="match status" value="1"/>
</dbReference>
<dbReference type="GO" id="GO:0007059">
    <property type="term" value="P:chromosome segregation"/>
    <property type="evidence" value="ECO:0007669"/>
    <property type="project" value="UniProtKB-KW"/>
</dbReference>
<dbReference type="GO" id="GO:0006310">
    <property type="term" value="P:DNA recombination"/>
    <property type="evidence" value="ECO:0007669"/>
    <property type="project" value="UniProtKB-KW"/>
</dbReference>
<dbReference type="KEGG" id="rmai:MACH21_19610"/>
<reference evidence="5 6" key="1">
    <citation type="submission" date="2023-01" db="EMBL/GenBank/DDBJ databases">
        <title>Complete genome sequence of Roseicyclus marinus strain Dej080120_10.</title>
        <authorList>
            <person name="Ueki S."/>
            <person name="Maruyama F."/>
        </authorList>
    </citation>
    <scope>NUCLEOTIDE SEQUENCE [LARGE SCALE GENOMIC DNA]</scope>
    <source>
        <strain evidence="5 6">Dej080120_10</strain>
    </source>
</reference>
<gene>
    <name evidence="5" type="ORF">MACH21_19610</name>
</gene>
<dbReference type="AlphaFoldDB" id="A0AA48KJ37"/>
<dbReference type="GO" id="GO:0003677">
    <property type="term" value="F:DNA binding"/>
    <property type="evidence" value="ECO:0007669"/>
    <property type="project" value="InterPro"/>
</dbReference>